<feature type="transmembrane region" description="Helical" evidence="6">
    <location>
        <begin position="609"/>
        <end position="633"/>
    </location>
</feature>
<feature type="region of interest" description="Disordered" evidence="5">
    <location>
        <begin position="1127"/>
        <end position="1183"/>
    </location>
</feature>
<feature type="transmembrane region" description="Helical" evidence="6">
    <location>
        <begin position="685"/>
        <end position="707"/>
    </location>
</feature>
<feature type="region of interest" description="Disordered" evidence="5">
    <location>
        <begin position="785"/>
        <end position="842"/>
    </location>
</feature>
<dbReference type="GO" id="GO:0007166">
    <property type="term" value="P:cell surface receptor signaling pathway"/>
    <property type="evidence" value="ECO:0007669"/>
    <property type="project" value="InterPro"/>
</dbReference>
<evidence type="ECO:0000256" key="5">
    <source>
        <dbReference type="SAM" id="MobiDB-lite"/>
    </source>
</evidence>
<evidence type="ECO:0000313" key="7">
    <source>
        <dbReference type="EMBL" id="CAD7226854.1"/>
    </source>
</evidence>
<dbReference type="InterPro" id="IPR017981">
    <property type="entry name" value="GPCR_2-like_7TM"/>
</dbReference>
<feature type="compositionally biased region" description="Basic and acidic residues" evidence="5">
    <location>
        <begin position="785"/>
        <end position="806"/>
    </location>
</feature>
<feature type="region of interest" description="Disordered" evidence="5">
    <location>
        <begin position="750"/>
        <end position="770"/>
    </location>
</feature>
<organism evidence="7">
    <name type="scientific">Cyprideis torosa</name>
    <dbReference type="NCBI Taxonomy" id="163714"/>
    <lineage>
        <taxon>Eukaryota</taxon>
        <taxon>Metazoa</taxon>
        <taxon>Ecdysozoa</taxon>
        <taxon>Arthropoda</taxon>
        <taxon>Crustacea</taxon>
        <taxon>Oligostraca</taxon>
        <taxon>Ostracoda</taxon>
        <taxon>Podocopa</taxon>
        <taxon>Podocopida</taxon>
        <taxon>Cytherocopina</taxon>
        <taxon>Cytheroidea</taxon>
        <taxon>Cytherideidae</taxon>
        <taxon>Cyprideis</taxon>
    </lineage>
</organism>
<dbReference type="PROSITE" id="PS50261">
    <property type="entry name" value="G_PROTEIN_RECEP_F2_4"/>
    <property type="match status" value="1"/>
</dbReference>
<dbReference type="OrthoDB" id="6134459at2759"/>
<sequence>MWELVKKMQCSSVTVLLGFLPFLLRVVSLEEVRILDWDVTVEEARAEEFCGTAGLCANRTEQLSPNLMSDQDFHWSPCYCDDECITYGDCCVDVAKERWGHGDEDGSQLWQCEKLQDQNHIYMVSDCEPSVSKASHLARMCHKEVPRSRYHYFLDVPVLSKASNRTYANVYCAYCNQERVFFEWNATIECDRNVSDHNLAHFMRAATYVPGDRKWTRRIGVKNGTWEQTVQCELKIEQFRDLKRYLTDTGARRCKPRMIRQCPKDWGDIDVRYRCDMYSLHLYATSDVEALYKNPHCAICNGASLNGTRCGRLVGARGFGSFDLPPSFSVLFDYSGQGSVGIQKRCKSDEIWDDIRKSCHAIICGKYYEYEDGKCINITQRTPGCYHLWLNISEVEIFPNRSLLVLYTGKLYPPEEWEERHPDPNNKVGPPSGYTVCAENPEGDYYFKFSEAQSYFSAVCLAVSLTCLAIHITIYSMLKKLRNVPGKNLLSLAVSLFIAQLLFLFAVNSTRIHVICVAISLLIHYFYLAAFFWMNVMAFDVFRTFTSGTYHRGSRNKTFFYYSLYGWGIPLLIVTMAMIVNYTEFLKEYAPEYGTELCWINNKNGLSLFFILPIGSLLLENTVLFGLGVYGIYQQTQESKFAVKESRRNLKSKGQTKMTRKGFLITTPSKETIASQTNQQNKIRLVLYIKLAAIMGLGWTFGFISSLANVPELWYIFIILNGLQGAFIFLAFDLKRKVFCTLWEQVTGRPYSSTTSGGHGNHSHTSRSLVSNSSLLNSVTGRTGEKRYKVDSSHSADLKNTKRQTDRPATIGRTEKFRGGPHFKGKRPEMNKLPEVSLPGTYRPKPSSLILSAAEIPLRPIVKDNLSRTSTLEAGQKTTPEEDLLTILLAKSAEPRRSLGNLPRLEDAPDDDPSHVYASLKNLPSLNRSKSEGRPDPALLQRSNHSLPANSSDVLDKPSRLSVDDISSLNPAFRARLEKAYQIYVASKNDDTALAPYVRIVPSASTSSPAKPNTVRSSKKLKGDVTVAAPVDVATEAISRSGVAMDEDEGSPTIKRSPRKKSRSSTSSSGDVKAKISTTAPASPTKKKPPLSRSVTTDPVPVMSGSTDIIDEPLKRLLIKKQFQDYLTGKKEGRGPSASRAPPRATTRRASLSLEAPSQEKAGGAPEKKSVGKKVRTKSQDDD</sequence>
<feature type="compositionally biased region" description="Low complexity" evidence="5">
    <location>
        <begin position="1136"/>
        <end position="1151"/>
    </location>
</feature>
<evidence type="ECO:0000256" key="4">
    <source>
        <dbReference type="ARBA" id="ARBA00023136"/>
    </source>
</evidence>
<dbReference type="SUPFAM" id="SSF81321">
    <property type="entry name" value="Family A G protein-coupled receptor-like"/>
    <property type="match status" value="1"/>
</dbReference>
<protein>
    <submittedName>
        <fullName evidence="7">Uncharacterized protein</fullName>
    </submittedName>
</protein>
<dbReference type="EMBL" id="OB660952">
    <property type="protein sequence ID" value="CAD7226854.1"/>
    <property type="molecule type" value="Genomic_DNA"/>
</dbReference>
<dbReference type="Pfam" id="PF00002">
    <property type="entry name" value="7tm_2"/>
    <property type="match status" value="1"/>
</dbReference>
<evidence type="ECO:0000256" key="6">
    <source>
        <dbReference type="SAM" id="Phobius"/>
    </source>
</evidence>
<dbReference type="GO" id="GO:0016020">
    <property type="term" value="C:membrane"/>
    <property type="evidence" value="ECO:0007669"/>
    <property type="project" value="UniProtKB-SubCell"/>
</dbReference>
<dbReference type="InterPro" id="IPR000832">
    <property type="entry name" value="GPCR_2_secretin-like"/>
</dbReference>
<dbReference type="InterPro" id="IPR053231">
    <property type="entry name" value="GPCR_LN-TM7"/>
</dbReference>
<dbReference type="CDD" id="cd15039">
    <property type="entry name" value="7tmB3_Methuselah-like"/>
    <property type="match status" value="1"/>
</dbReference>
<keyword evidence="2 6" id="KW-0812">Transmembrane</keyword>
<evidence type="ECO:0000256" key="2">
    <source>
        <dbReference type="ARBA" id="ARBA00022692"/>
    </source>
</evidence>
<keyword evidence="3 6" id="KW-1133">Transmembrane helix</keyword>
<evidence type="ECO:0000256" key="3">
    <source>
        <dbReference type="ARBA" id="ARBA00022989"/>
    </source>
</evidence>
<dbReference type="PANTHER" id="PTHR45902:SF3">
    <property type="entry name" value="G-PROTEIN COUPLED RECEPTORS FAMILY 2 PROFILE 2 DOMAIN-CONTAINING PROTEIN"/>
    <property type="match status" value="1"/>
</dbReference>
<feature type="compositionally biased region" description="Polar residues" evidence="5">
    <location>
        <begin position="941"/>
        <end position="953"/>
    </location>
</feature>
<gene>
    <name evidence="7" type="ORF">CTOB1V02_LOCUS4768</name>
</gene>
<reference evidence="7" key="1">
    <citation type="submission" date="2020-11" db="EMBL/GenBank/DDBJ databases">
        <authorList>
            <person name="Tran Van P."/>
        </authorList>
    </citation>
    <scope>NUCLEOTIDE SEQUENCE</scope>
</reference>
<feature type="transmembrane region" description="Helical" evidence="6">
    <location>
        <begin position="489"/>
        <end position="506"/>
    </location>
</feature>
<feature type="transmembrane region" description="Helical" evidence="6">
    <location>
        <begin position="713"/>
        <end position="732"/>
    </location>
</feature>
<dbReference type="AlphaFoldDB" id="A0A7R8W8E1"/>
<proteinExistence type="predicted"/>
<evidence type="ECO:0000256" key="1">
    <source>
        <dbReference type="ARBA" id="ARBA00004141"/>
    </source>
</evidence>
<keyword evidence="4 6" id="KW-0472">Membrane</keyword>
<dbReference type="PANTHER" id="PTHR45902">
    <property type="entry name" value="LATROPHILIN RECEPTOR-LIKE PROTEIN A"/>
    <property type="match status" value="1"/>
</dbReference>
<feature type="transmembrane region" description="Helical" evidence="6">
    <location>
        <begin position="455"/>
        <end position="477"/>
    </location>
</feature>
<feature type="transmembrane region" description="Helical" evidence="6">
    <location>
        <begin position="512"/>
        <end position="538"/>
    </location>
</feature>
<comment type="subcellular location">
    <subcellularLocation>
        <location evidence="1">Membrane</location>
        <topology evidence="1">Multi-pass membrane protein</topology>
    </subcellularLocation>
</comment>
<accession>A0A7R8W8E1</accession>
<feature type="region of interest" description="Disordered" evidence="5">
    <location>
        <begin position="1039"/>
        <end position="1107"/>
    </location>
</feature>
<feature type="region of interest" description="Disordered" evidence="5">
    <location>
        <begin position="899"/>
        <end position="957"/>
    </location>
</feature>
<dbReference type="GO" id="GO:0004930">
    <property type="term" value="F:G protein-coupled receptor activity"/>
    <property type="evidence" value="ECO:0007669"/>
    <property type="project" value="InterPro"/>
</dbReference>
<dbReference type="Gene3D" id="1.20.1070.10">
    <property type="entry name" value="Rhodopsin 7-helix transmembrane proteins"/>
    <property type="match status" value="1"/>
</dbReference>
<name>A0A7R8W8E1_9CRUS</name>
<feature type="transmembrane region" description="Helical" evidence="6">
    <location>
        <begin position="559"/>
        <end position="580"/>
    </location>
</feature>